<dbReference type="OrthoDB" id="3171076at2"/>
<feature type="domain" description="Fungal lipase-type" evidence="2">
    <location>
        <begin position="205"/>
        <end position="335"/>
    </location>
</feature>
<dbReference type="PROSITE" id="PS51257">
    <property type="entry name" value="PROKAR_LIPOPROTEIN"/>
    <property type="match status" value="1"/>
</dbReference>
<proteinExistence type="predicted"/>
<evidence type="ECO:0000313" key="6">
    <source>
        <dbReference type="Proteomes" id="UP000270112"/>
    </source>
</evidence>
<accession>A0A3N0J2B4</accession>
<dbReference type="Pfam" id="PF01764">
    <property type="entry name" value="Lipase_3"/>
    <property type="match status" value="1"/>
</dbReference>
<dbReference type="InterPro" id="IPR029058">
    <property type="entry name" value="AB_hydrolase_fold"/>
</dbReference>
<reference evidence="4" key="3">
    <citation type="journal article" date="2019" name="Microbiol. Resour. Announc.">
        <title>Draft Genome Sequences of Type Strains of Gordonibacter faecihominis, Paraeggerthella hongkongensis, Parvibacter caecicola,Slackia equolifaciens, Slackia faecicanis, and Slackia isoflavoniconvertens.</title>
        <authorList>
            <person name="Danylec N."/>
            <person name="Stoll D.A."/>
            <person name="Dotsch A."/>
            <person name="Huch M."/>
        </authorList>
    </citation>
    <scope>NUCLEOTIDE SEQUENCE</scope>
    <source>
        <strain evidence="4">DSM 16107</strain>
    </source>
</reference>
<evidence type="ECO:0000313" key="4">
    <source>
        <dbReference type="EMBL" id="RNM43349.1"/>
    </source>
</evidence>
<dbReference type="Gene3D" id="3.40.50.1820">
    <property type="entry name" value="alpha/beta hydrolase"/>
    <property type="match status" value="1"/>
</dbReference>
<reference evidence="6" key="2">
    <citation type="submission" date="2018-05" db="EMBL/GenBank/DDBJ databases">
        <title>Genome Sequencing of selected type strains of the family Eggerthellaceae.</title>
        <authorList>
            <person name="Danylec N."/>
            <person name="Stoll D.A."/>
            <person name="Doetsch A."/>
            <person name="Huch M."/>
        </authorList>
    </citation>
    <scope>NUCLEOTIDE SEQUENCE [LARGE SCALE GENOMIC DNA]</scope>
    <source>
        <strain evidence="6">DSM 16107</strain>
    </source>
</reference>
<dbReference type="InterPro" id="IPR051218">
    <property type="entry name" value="Sec_MonoDiacylglyc_Lipase"/>
</dbReference>
<dbReference type="AlphaFoldDB" id="A0A3N0J2B4"/>
<dbReference type="InterPro" id="IPR002921">
    <property type="entry name" value="Fungal_lipase-type"/>
</dbReference>
<evidence type="ECO:0000259" key="2">
    <source>
        <dbReference type="Pfam" id="PF01764"/>
    </source>
</evidence>
<dbReference type="Proteomes" id="UP000270112">
    <property type="component" value="Unassembled WGS sequence"/>
</dbReference>
<organism evidence="4 6">
    <name type="scientific">Eggerthella sinensis</name>
    <dbReference type="NCBI Taxonomy" id="242230"/>
    <lineage>
        <taxon>Bacteria</taxon>
        <taxon>Bacillati</taxon>
        <taxon>Actinomycetota</taxon>
        <taxon>Coriobacteriia</taxon>
        <taxon>Eggerthellales</taxon>
        <taxon>Eggerthellaceae</taxon>
        <taxon>Eggerthella</taxon>
    </lineage>
</organism>
<feature type="transmembrane region" description="Helical" evidence="1">
    <location>
        <begin position="12"/>
        <end position="32"/>
    </location>
</feature>
<keyword evidence="1" id="KW-1133">Transmembrane helix</keyword>
<reference evidence="3 5" key="1">
    <citation type="journal article" date="2018" name="Elife">
        <title>Discovery and characterization of a prevalent human gut bacterial enzyme sufficient for the inactivation of a family of plant toxins.</title>
        <authorList>
            <person name="Koppel N."/>
            <person name="Bisanz J.E."/>
            <person name="Pandelia M.E."/>
            <person name="Turnbaugh P.J."/>
            <person name="Balskus E.P."/>
        </authorList>
    </citation>
    <scope>NUCLEOTIDE SEQUENCE [LARGE SCALE GENOMIC DNA]</scope>
    <source>
        <strain evidence="3 5">DSM 16107</strain>
    </source>
</reference>
<dbReference type="CDD" id="cd00519">
    <property type="entry name" value="Lipase_3"/>
    <property type="match status" value="1"/>
</dbReference>
<dbReference type="Proteomes" id="UP000253817">
    <property type="component" value="Unassembled WGS sequence"/>
</dbReference>
<dbReference type="EMBL" id="PPTT01000002">
    <property type="protein sequence ID" value="RDB71444.1"/>
    <property type="molecule type" value="Genomic_DNA"/>
</dbReference>
<dbReference type="GO" id="GO:0006629">
    <property type="term" value="P:lipid metabolic process"/>
    <property type="evidence" value="ECO:0007669"/>
    <property type="project" value="InterPro"/>
</dbReference>
<dbReference type="EMBL" id="QICC01000001">
    <property type="protein sequence ID" value="RNM43349.1"/>
    <property type="molecule type" value="Genomic_DNA"/>
</dbReference>
<keyword evidence="5" id="KW-1185">Reference proteome</keyword>
<keyword evidence="1" id="KW-0812">Transmembrane</keyword>
<evidence type="ECO:0000256" key="1">
    <source>
        <dbReference type="SAM" id="Phobius"/>
    </source>
</evidence>
<evidence type="ECO:0000313" key="3">
    <source>
        <dbReference type="EMBL" id="RDB71444.1"/>
    </source>
</evidence>
<dbReference type="SUPFAM" id="SSF53474">
    <property type="entry name" value="alpha/beta-Hydrolases"/>
    <property type="match status" value="1"/>
</dbReference>
<keyword evidence="1" id="KW-0472">Membrane</keyword>
<comment type="caution">
    <text evidence="4">The sequence shown here is derived from an EMBL/GenBank/DDBJ whole genome shotgun (WGS) entry which is preliminary data.</text>
</comment>
<dbReference type="PANTHER" id="PTHR45856:SF24">
    <property type="entry name" value="FUNGAL LIPASE-LIKE DOMAIN-CONTAINING PROTEIN"/>
    <property type="match status" value="1"/>
</dbReference>
<sequence length="448" mass="47560">MQLHPARRLASVLATLVGCFLLIGLFTLQMRYEGVESGLVSITPVDAAAASVAPLHASGAGAGTSANASTARTITAPYCSEVVATSDPSNPSGRTSTQMTFDDAWFSRDSHTYQHELATACSVLAAVCNSESQYYDGVPGAIPYAEQTLGQLGFHDVRTASYALRSSVVDEMGSLLAGSSDVAAYTLASKTIADQDGQPATLLFVGIRGTYGAEWLSNFNFLGPNPTELDHHGFKQAEEEVEEAVREYARELGIDPERTRILITGHSRGGAIANLLAADLNTPDSDEPALAPSSGIYAYTFAAPCATRALDRHDRTYDNIFNVVNEADIVPQLPLSAWGFGRYGTKITLPSATSSDFDDSFATMQTAFHRNTGNALGCDEDTLEALYSFGADASSHVPQAEDLFSPLGIFGVVQSFAGLDVLAALNAHYPDTYIAWMQAVDIAHTATA</sequence>
<gene>
    <name evidence="3" type="ORF">C1876_01455</name>
    <name evidence="4" type="ORF">DMP09_00185</name>
</gene>
<name>A0A3N0J2B4_9ACTN</name>
<dbReference type="RefSeq" id="WP_114544951.1">
    <property type="nucleotide sequence ID" value="NZ_PPTT01000002.1"/>
</dbReference>
<dbReference type="PANTHER" id="PTHR45856">
    <property type="entry name" value="ALPHA/BETA-HYDROLASES SUPERFAMILY PROTEIN"/>
    <property type="match status" value="1"/>
</dbReference>
<evidence type="ECO:0000313" key="5">
    <source>
        <dbReference type="Proteomes" id="UP000253817"/>
    </source>
</evidence>
<protein>
    <submittedName>
        <fullName evidence="4">Lipase</fullName>
    </submittedName>
</protein>